<gene>
    <name evidence="1" type="ORF">S12H4_12658</name>
</gene>
<evidence type="ECO:0000313" key="1">
    <source>
        <dbReference type="EMBL" id="GAI85716.1"/>
    </source>
</evidence>
<accession>X1T2T9</accession>
<proteinExistence type="predicted"/>
<dbReference type="EMBL" id="BARW01006050">
    <property type="protein sequence ID" value="GAI85716.1"/>
    <property type="molecule type" value="Genomic_DNA"/>
</dbReference>
<reference evidence="1" key="1">
    <citation type="journal article" date="2014" name="Front. Microbiol.">
        <title>High frequency of phylogenetically diverse reductive dehalogenase-homologous genes in deep subseafloor sedimentary metagenomes.</title>
        <authorList>
            <person name="Kawai M."/>
            <person name="Futagami T."/>
            <person name="Toyoda A."/>
            <person name="Takaki Y."/>
            <person name="Nishi S."/>
            <person name="Hori S."/>
            <person name="Arai W."/>
            <person name="Tsubouchi T."/>
            <person name="Morono Y."/>
            <person name="Uchiyama I."/>
            <person name="Ito T."/>
            <person name="Fujiyama A."/>
            <person name="Inagaki F."/>
            <person name="Takami H."/>
        </authorList>
    </citation>
    <scope>NUCLEOTIDE SEQUENCE</scope>
    <source>
        <strain evidence="1">Expedition CK06-06</strain>
    </source>
</reference>
<organism evidence="1">
    <name type="scientific">marine sediment metagenome</name>
    <dbReference type="NCBI Taxonomy" id="412755"/>
    <lineage>
        <taxon>unclassified sequences</taxon>
        <taxon>metagenomes</taxon>
        <taxon>ecological metagenomes</taxon>
    </lineage>
</organism>
<comment type="caution">
    <text evidence="1">The sequence shown here is derived from an EMBL/GenBank/DDBJ whole genome shotgun (WGS) entry which is preliminary data.</text>
</comment>
<sequence>MNNFKIDGMNILNLSDCESVLLLDLITQCLSSMDINPVTGKHELPIFKSIDLRELDLRTLRTLQDKLDICVG</sequence>
<protein>
    <submittedName>
        <fullName evidence="1">Uncharacterized protein</fullName>
    </submittedName>
</protein>
<name>X1T2T9_9ZZZZ</name>
<dbReference type="AlphaFoldDB" id="X1T2T9"/>